<keyword evidence="10" id="KW-1185">Reference proteome</keyword>
<gene>
    <name evidence="9" type="ORF">SLEP1_g36538</name>
</gene>
<feature type="compositionally biased region" description="Acidic residues" evidence="7">
    <location>
        <begin position="690"/>
        <end position="702"/>
    </location>
</feature>
<organism evidence="9 10">
    <name type="scientific">Rubroshorea leprosula</name>
    <dbReference type="NCBI Taxonomy" id="152421"/>
    <lineage>
        <taxon>Eukaryota</taxon>
        <taxon>Viridiplantae</taxon>
        <taxon>Streptophyta</taxon>
        <taxon>Embryophyta</taxon>
        <taxon>Tracheophyta</taxon>
        <taxon>Spermatophyta</taxon>
        <taxon>Magnoliopsida</taxon>
        <taxon>eudicotyledons</taxon>
        <taxon>Gunneridae</taxon>
        <taxon>Pentapetalae</taxon>
        <taxon>rosids</taxon>
        <taxon>malvids</taxon>
        <taxon>Malvales</taxon>
        <taxon>Dipterocarpaceae</taxon>
        <taxon>Rubroshorea</taxon>
    </lineage>
</organism>
<dbReference type="Gene3D" id="1.20.120.1080">
    <property type="match status" value="1"/>
</dbReference>
<name>A0AAV5KS43_9ROSI</name>
<protein>
    <recommendedName>
        <fullName evidence="1">RNA helicase</fullName>
        <ecNumber evidence="1">3.6.4.13</ecNumber>
    </recommendedName>
</protein>
<feature type="domain" description="Helicase associated" evidence="8">
    <location>
        <begin position="900"/>
        <end position="925"/>
    </location>
</feature>
<dbReference type="AlphaFoldDB" id="A0AAV5KS43"/>
<dbReference type="PANTHER" id="PTHR18934">
    <property type="entry name" value="ATP-DEPENDENT RNA HELICASE"/>
    <property type="match status" value="1"/>
</dbReference>
<feature type="region of interest" description="Disordered" evidence="7">
    <location>
        <begin position="375"/>
        <end position="403"/>
    </location>
</feature>
<dbReference type="Pfam" id="PF04408">
    <property type="entry name" value="WHD_HA2"/>
    <property type="match status" value="1"/>
</dbReference>
<proteinExistence type="predicted"/>
<comment type="catalytic activity">
    <reaction evidence="6">
        <text>ATP + H2O = ADP + phosphate + H(+)</text>
        <dbReference type="Rhea" id="RHEA:13065"/>
        <dbReference type="ChEBI" id="CHEBI:15377"/>
        <dbReference type="ChEBI" id="CHEBI:15378"/>
        <dbReference type="ChEBI" id="CHEBI:30616"/>
        <dbReference type="ChEBI" id="CHEBI:43474"/>
        <dbReference type="ChEBI" id="CHEBI:456216"/>
        <dbReference type="EC" id="3.6.4.13"/>
    </reaction>
</comment>
<feature type="compositionally biased region" description="Acidic residues" evidence="7">
    <location>
        <begin position="327"/>
        <end position="339"/>
    </location>
</feature>
<accession>A0AAV5KS43</accession>
<feature type="region of interest" description="Disordered" evidence="7">
    <location>
        <begin position="127"/>
        <end position="146"/>
    </location>
</feature>
<feature type="region of interest" description="Disordered" evidence="7">
    <location>
        <begin position="320"/>
        <end position="339"/>
    </location>
</feature>
<feature type="region of interest" description="Disordered" evidence="7">
    <location>
        <begin position="683"/>
        <end position="702"/>
    </location>
</feature>
<feature type="compositionally biased region" description="Basic and acidic residues" evidence="7">
    <location>
        <begin position="738"/>
        <end position="754"/>
    </location>
</feature>
<dbReference type="GO" id="GO:0016787">
    <property type="term" value="F:hydrolase activity"/>
    <property type="evidence" value="ECO:0007669"/>
    <property type="project" value="UniProtKB-KW"/>
</dbReference>
<dbReference type="GO" id="GO:0003723">
    <property type="term" value="F:RNA binding"/>
    <property type="evidence" value="ECO:0007669"/>
    <property type="project" value="TreeGrafter"/>
</dbReference>
<keyword evidence="3" id="KW-0378">Hydrolase</keyword>
<dbReference type="GO" id="GO:0003724">
    <property type="term" value="F:RNA helicase activity"/>
    <property type="evidence" value="ECO:0007669"/>
    <property type="project" value="UniProtKB-EC"/>
</dbReference>
<evidence type="ECO:0000256" key="7">
    <source>
        <dbReference type="SAM" id="MobiDB-lite"/>
    </source>
</evidence>
<dbReference type="PANTHER" id="PTHR18934:SF99">
    <property type="entry name" value="ATP-DEPENDENT RNA HELICASE DHX37-RELATED"/>
    <property type="match status" value="1"/>
</dbReference>
<evidence type="ECO:0000256" key="6">
    <source>
        <dbReference type="ARBA" id="ARBA00047984"/>
    </source>
</evidence>
<sequence length="940" mass="103569">MPAEIVPNEGKNASLHGDHRPMALGFPGVLGSIEPRLWVSNKPRQPGFQTNPGHLGNPGFGFDRTQAAWVSNEPRAWVRSNPGRLGNPGSGFRTNPVPGSIKIPALGSIKTQALGSIKTQALGSIKTQALGSKEPRRGTQGKANEIPSDFAKKNDVQNSPLRRVIIATTVVHVSRPDEVENKRRDLPIVMMEQEIMEAINENPTVIDCEETGCGKTTQVPQRTEIVDYISQAFKKVMAIHKRLPLLPAGGILVFVTGQREVEYLCSKLREASRELIANTSKRDIGTEAATPSEMKSVGDIDMKDISEAFEIPANLTDQRQTKRFSSYEEDQCDLDEDETMGNGDSRVNALGDDGSLASLKAAFEALARRDVLKSNSKGKETVTNSVDDKSEQSNSCIKKKREDDKAVNPGALRVVPLYAMLPAVAQLRVFDEVKEGERLLVAVTNVVETSLTIPRVKYVVDTENEKVKNYNPTNGMETHEGKANEIPSDFAKKNDVQNSPLRRVIIATTVVHVSRPDEVENKRRDLPIVMMEQEIMEAINENPTVIDCEETGCGKTTQVPQNLYEKQQRMVLSGKTVNLEITIHFSKRTEIVDYISQAFKKVMAIHKRLPAGGILVFATGQREVEYLCSKLREASRELIANTSKRDIGTEAATPSEMKSVGNIDMKDISEAFEIPANLTDQRQTKRFSSYEEDQCDLDEDETMGNGDSRVNALGDDGSLASLKAACEALARRDVLKSNSKGKETVTNSVDDKSEQSNSCIKKKREDDKAVNPGALRVVPLYAMLPAVAQLRVFDEVKEGERLLVAATNVVKTSLTIPRVKYVVDTEKEKVKNYKPTNGMETHEVQWIIFSNILPDFSCAEISKIPIDGVILLMKSMVIEKVGNFPFPTAPEATALVEADRCLKALEALDGNGGLTSLGKAMAHYPMSPRNSRMLLSRIIT</sequence>
<dbReference type="InterPro" id="IPR048333">
    <property type="entry name" value="HA2_WH"/>
</dbReference>
<dbReference type="GO" id="GO:0005524">
    <property type="term" value="F:ATP binding"/>
    <property type="evidence" value="ECO:0007669"/>
    <property type="project" value="UniProtKB-KW"/>
</dbReference>
<feature type="region of interest" description="Disordered" evidence="7">
    <location>
        <begin position="738"/>
        <end position="765"/>
    </location>
</feature>
<evidence type="ECO:0000256" key="3">
    <source>
        <dbReference type="ARBA" id="ARBA00022801"/>
    </source>
</evidence>
<keyword evidence="2" id="KW-0547">Nucleotide-binding</keyword>
<evidence type="ECO:0000313" key="9">
    <source>
        <dbReference type="EMBL" id="GKV27359.1"/>
    </source>
</evidence>
<dbReference type="Proteomes" id="UP001054252">
    <property type="component" value="Unassembled WGS sequence"/>
</dbReference>
<dbReference type="GO" id="GO:0000462">
    <property type="term" value="P:maturation of SSU-rRNA from tricistronic rRNA transcript (SSU-rRNA, 5.8S rRNA, LSU-rRNA)"/>
    <property type="evidence" value="ECO:0007669"/>
    <property type="project" value="TreeGrafter"/>
</dbReference>
<dbReference type="EC" id="3.6.4.13" evidence="1"/>
<evidence type="ECO:0000259" key="8">
    <source>
        <dbReference type="Pfam" id="PF04408"/>
    </source>
</evidence>
<evidence type="ECO:0000256" key="4">
    <source>
        <dbReference type="ARBA" id="ARBA00022806"/>
    </source>
</evidence>
<comment type="caution">
    <text evidence="9">The sequence shown here is derived from an EMBL/GenBank/DDBJ whole genome shotgun (WGS) entry which is preliminary data.</text>
</comment>
<evidence type="ECO:0000256" key="5">
    <source>
        <dbReference type="ARBA" id="ARBA00022840"/>
    </source>
</evidence>
<evidence type="ECO:0000256" key="2">
    <source>
        <dbReference type="ARBA" id="ARBA00022741"/>
    </source>
</evidence>
<dbReference type="EMBL" id="BPVZ01000075">
    <property type="protein sequence ID" value="GKV27359.1"/>
    <property type="molecule type" value="Genomic_DNA"/>
</dbReference>
<keyword evidence="4" id="KW-0347">Helicase</keyword>
<feature type="compositionally biased region" description="Basic and acidic residues" evidence="7">
    <location>
        <begin position="375"/>
        <end position="391"/>
    </location>
</feature>
<dbReference type="InterPro" id="IPR027417">
    <property type="entry name" value="P-loop_NTPase"/>
</dbReference>
<dbReference type="Gene3D" id="3.40.50.300">
    <property type="entry name" value="P-loop containing nucleotide triphosphate hydrolases"/>
    <property type="match status" value="5"/>
</dbReference>
<keyword evidence="5" id="KW-0067">ATP-binding</keyword>
<evidence type="ECO:0000256" key="1">
    <source>
        <dbReference type="ARBA" id="ARBA00012552"/>
    </source>
</evidence>
<dbReference type="GO" id="GO:0005730">
    <property type="term" value="C:nucleolus"/>
    <property type="evidence" value="ECO:0007669"/>
    <property type="project" value="TreeGrafter"/>
</dbReference>
<evidence type="ECO:0000313" key="10">
    <source>
        <dbReference type="Proteomes" id="UP001054252"/>
    </source>
</evidence>
<dbReference type="SUPFAM" id="SSF52540">
    <property type="entry name" value="P-loop containing nucleoside triphosphate hydrolases"/>
    <property type="match status" value="2"/>
</dbReference>
<reference evidence="9 10" key="1">
    <citation type="journal article" date="2021" name="Commun. Biol.">
        <title>The genome of Shorea leprosula (Dipterocarpaceae) highlights the ecological relevance of drought in aseasonal tropical rainforests.</title>
        <authorList>
            <person name="Ng K.K.S."/>
            <person name="Kobayashi M.J."/>
            <person name="Fawcett J.A."/>
            <person name="Hatakeyama M."/>
            <person name="Paape T."/>
            <person name="Ng C.H."/>
            <person name="Ang C.C."/>
            <person name="Tnah L.H."/>
            <person name="Lee C.T."/>
            <person name="Nishiyama T."/>
            <person name="Sese J."/>
            <person name="O'Brien M.J."/>
            <person name="Copetti D."/>
            <person name="Mohd Noor M.I."/>
            <person name="Ong R.C."/>
            <person name="Putra M."/>
            <person name="Sireger I.Z."/>
            <person name="Indrioko S."/>
            <person name="Kosugi Y."/>
            <person name="Izuno A."/>
            <person name="Isagi Y."/>
            <person name="Lee S.L."/>
            <person name="Shimizu K.K."/>
        </authorList>
    </citation>
    <scope>NUCLEOTIDE SEQUENCE [LARGE SCALE GENOMIC DNA]</scope>
    <source>
        <strain evidence="9">214</strain>
    </source>
</reference>